<accession>C5M8I7</accession>
<dbReference type="PANTHER" id="PTHR45752">
    <property type="entry name" value="LEUCINE-RICH REPEAT-CONTAINING"/>
    <property type="match status" value="1"/>
</dbReference>
<dbReference type="RefSeq" id="XP_002548412.1">
    <property type="nucleotide sequence ID" value="XM_002548366.1"/>
</dbReference>
<evidence type="ECO:0000313" key="1">
    <source>
        <dbReference type="EMBL" id="EER33891.1"/>
    </source>
</evidence>
<organism evidence="1 2">
    <name type="scientific">Candida tropicalis (strain ATCC MYA-3404 / T1)</name>
    <name type="common">Yeast</name>
    <dbReference type="NCBI Taxonomy" id="294747"/>
    <lineage>
        <taxon>Eukaryota</taxon>
        <taxon>Fungi</taxon>
        <taxon>Dikarya</taxon>
        <taxon>Ascomycota</taxon>
        <taxon>Saccharomycotina</taxon>
        <taxon>Pichiomycetes</taxon>
        <taxon>Debaryomycetaceae</taxon>
        <taxon>Candida/Lodderomyces clade</taxon>
        <taxon>Candida</taxon>
    </lineage>
</organism>
<keyword evidence="2" id="KW-1185">Reference proteome</keyword>
<dbReference type="EMBL" id="GG692397">
    <property type="protein sequence ID" value="EER33891.1"/>
    <property type="molecule type" value="Genomic_DNA"/>
</dbReference>
<sequence>MSRLSIDDLPSEIIDIIFSYFNAQELNYIKNAPQFEAYAYRQLYSTVVIGNIYNYLWFTRNRILIPIYKFRSLFLFPFTGVYGSCKNASELIDIIENHPTVKPKQMFFLNPQHLIRLHEKKPDILKDVEIGISFEWNREYDKWDDMVQKLMEMPYTFYSLRYLVESENALSWDQIKRLTSGSHQISIAANVNELFNGFCDSHTLTELQLTKIINMNDVIYIPQSVTKLNCSLEVHTNESVVQLMFPSKLRYLEVETSANTILGVPRPSFNLTHLKLLEFVKVNSAVKYDWEFPTNIRSISMQGFMDLDDISVNHPRLINFSDRTVTQNILSYGKDNPITFPSRVKKLDLTYGYFATPKAEIEIEPERATKRRKPNHEEHGWSLNQWPKYQRIKFPESLVELRVDGSAKDLHRTKNVVVIDFRMCELPQLSVLSLDQTWNQIIVDNYLPHSLTRVHFNGVKGLPFHMLSDLENLVEIRIISCVLESNSDGQAAQFSVHLQVLNISGSTLYSPMACSEIPNIRSLTFKENNARIFTNCDRHEILIIPEISDIPCDNNKTGTFYSQTTKDDGFFTFDFEWMQTLTELSFSSVCLVEFPRLPPYIEKVSLDFCSIEQFPSDENDSFSLPDTLEHLNLRGNYFDLDSLMSIHAPNLKCLDISMAPKFHLPEVNRETNSDSDEVSWTDTNVFSKFTKLEELILTNNNLSNLMPHELHPNIFGPSIKYLNVMGCNLSKETAKGIIDLVLAKPNFERLIVEDSLVGEEYQRWVDNITIVSDEEHL</sequence>
<dbReference type="VEuPathDB" id="FungiDB:CTRG_02709"/>
<dbReference type="KEGG" id="ctp:CTRG_02709"/>
<dbReference type="InterPro" id="IPR001611">
    <property type="entry name" value="Leu-rich_rpt"/>
</dbReference>
<proteinExistence type="predicted"/>
<dbReference type="OrthoDB" id="9229163at2759"/>
<name>C5M8I7_CANTT</name>
<evidence type="ECO:0000313" key="2">
    <source>
        <dbReference type="Proteomes" id="UP000002037"/>
    </source>
</evidence>
<dbReference type="PROSITE" id="PS51450">
    <property type="entry name" value="LRR"/>
    <property type="match status" value="1"/>
</dbReference>
<dbReference type="Proteomes" id="UP000002037">
    <property type="component" value="Unassembled WGS sequence"/>
</dbReference>
<dbReference type="GeneID" id="8302098"/>
<gene>
    <name evidence="1" type="ORF">CTRG_02709</name>
</gene>
<dbReference type="AlphaFoldDB" id="C5M8I7"/>
<dbReference type="InterPro" id="IPR050715">
    <property type="entry name" value="LRR-SigEffector_domain"/>
</dbReference>
<reference evidence="1 2" key="1">
    <citation type="journal article" date="2009" name="Nature">
        <title>Evolution of pathogenicity and sexual reproduction in eight Candida genomes.</title>
        <authorList>
            <person name="Butler G."/>
            <person name="Rasmussen M.D."/>
            <person name="Lin M.F."/>
            <person name="Santos M.A."/>
            <person name="Sakthikumar S."/>
            <person name="Munro C.A."/>
            <person name="Rheinbay E."/>
            <person name="Grabherr M."/>
            <person name="Forche A."/>
            <person name="Reedy J.L."/>
            <person name="Agrafioti I."/>
            <person name="Arnaud M.B."/>
            <person name="Bates S."/>
            <person name="Brown A.J."/>
            <person name="Brunke S."/>
            <person name="Costanzo M.C."/>
            <person name="Fitzpatrick D.A."/>
            <person name="de Groot P.W."/>
            <person name="Harris D."/>
            <person name="Hoyer L.L."/>
            <person name="Hube B."/>
            <person name="Klis F.M."/>
            <person name="Kodira C."/>
            <person name="Lennard N."/>
            <person name="Logue M.E."/>
            <person name="Martin R."/>
            <person name="Neiman A.M."/>
            <person name="Nikolaou E."/>
            <person name="Quail M.A."/>
            <person name="Quinn J."/>
            <person name="Santos M.C."/>
            <person name="Schmitzberger F.F."/>
            <person name="Sherlock G."/>
            <person name="Shah P."/>
            <person name="Silverstein K.A."/>
            <person name="Skrzypek M.S."/>
            <person name="Soll D."/>
            <person name="Staggs R."/>
            <person name="Stansfield I."/>
            <person name="Stumpf M.P."/>
            <person name="Sudbery P.E."/>
            <person name="Srikantha T."/>
            <person name="Zeng Q."/>
            <person name="Berman J."/>
            <person name="Berriman M."/>
            <person name="Heitman J."/>
            <person name="Gow N.A."/>
            <person name="Lorenz M.C."/>
            <person name="Birren B.W."/>
            <person name="Kellis M."/>
            <person name="Cuomo C.A."/>
        </authorList>
    </citation>
    <scope>NUCLEOTIDE SEQUENCE [LARGE SCALE GENOMIC DNA]</scope>
    <source>
        <strain evidence="2">ATCC MYA-3404 / T1</strain>
    </source>
</reference>
<protein>
    <submittedName>
        <fullName evidence="1">Uncharacterized protein</fullName>
    </submittedName>
</protein>
<dbReference type="InterPro" id="IPR032675">
    <property type="entry name" value="LRR_dom_sf"/>
</dbReference>
<dbReference type="Gene3D" id="3.80.10.10">
    <property type="entry name" value="Ribonuclease Inhibitor"/>
    <property type="match status" value="2"/>
</dbReference>
<dbReference type="PANTHER" id="PTHR45752:SF187">
    <property type="entry name" value="LEUCINE-RICH REPEAT AND IQ DOMAIN-CONTAINING PROTEIN 4"/>
    <property type="match status" value="1"/>
</dbReference>
<dbReference type="SUPFAM" id="SSF52058">
    <property type="entry name" value="L domain-like"/>
    <property type="match status" value="1"/>
</dbReference>
<dbReference type="HOGENOM" id="CLU_023041_0_0_1"/>